<dbReference type="KEGG" id="rca:Rcas_4204"/>
<evidence type="ECO:0000313" key="3">
    <source>
        <dbReference type="Proteomes" id="UP000000263"/>
    </source>
</evidence>
<dbReference type="Proteomes" id="UP000000263">
    <property type="component" value="Chromosome"/>
</dbReference>
<evidence type="ECO:0000313" key="2">
    <source>
        <dbReference type="EMBL" id="ABU60231.1"/>
    </source>
</evidence>
<dbReference type="InterPro" id="IPR002545">
    <property type="entry name" value="CheW-lke_dom"/>
</dbReference>
<sequence length="139" mass="15857">MLLIVRTTRHRYIVPREDVATLRAVNRRPGNDHETDENQSSITVELGALLDPEDVSTMQRRHALIIPLRRRTIALLVDAVDNLVDHAAVQPLPPLLRERLREPWATGALIVDEHPIVQLDVRAIARSVLLRRTHDAEQK</sequence>
<dbReference type="AlphaFoldDB" id="A7NRN5"/>
<dbReference type="GO" id="GO:0006935">
    <property type="term" value="P:chemotaxis"/>
    <property type="evidence" value="ECO:0007669"/>
    <property type="project" value="InterPro"/>
</dbReference>
<dbReference type="RefSeq" id="WP_012122652.1">
    <property type="nucleotide sequence ID" value="NC_009767.1"/>
</dbReference>
<dbReference type="STRING" id="383372.Rcas_4204"/>
<organism evidence="2 3">
    <name type="scientific">Roseiflexus castenholzii (strain DSM 13941 / HLO8)</name>
    <dbReference type="NCBI Taxonomy" id="383372"/>
    <lineage>
        <taxon>Bacteria</taxon>
        <taxon>Bacillati</taxon>
        <taxon>Chloroflexota</taxon>
        <taxon>Chloroflexia</taxon>
        <taxon>Chloroflexales</taxon>
        <taxon>Roseiflexineae</taxon>
        <taxon>Roseiflexaceae</taxon>
        <taxon>Roseiflexus</taxon>
    </lineage>
</organism>
<proteinExistence type="predicted"/>
<dbReference type="eggNOG" id="ENOG5030SQ4">
    <property type="taxonomic scope" value="Bacteria"/>
</dbReference>
<dbReference type="SUPFAM" id="SSF50341">
    <property type="entry name" value="CheW-like"/>
    <property type="match status" value="1"/>
</dbReference>
<dbReference type="EMBL" id="CP000804">
    <property type="protein sequence ID" value="ABU60231.1"/>
    <property type="molecule type" value="Genomic_DNA"/>
</dbReference>
<reference evidence="2 3" key="1">
    <citation type="submission" date="2007-08" db="EMBL/GenBank/DDBJ databases">
        <title>Complete sequence of Roseiflexus castenholzii DSM 13941.</title>
        <authorList>
            <consortium name="US DOE Joint Genome Institute"/>
            <person name="Copeland A."/>
            <person name="Lucas S."/>
            <person name="Lapidus A."/>
            <person name="Barry K."/>
            <person name="Glavina del Rio T."/>
            <person name="Dalin E."/>
            <person name="Tice H."/>
            <person name="Pitluck S."/>
            <person name="Thompson L.S."/>
            <person name="Brettin T."/>
            <person name="Bruce D."/>
            <person name="Detter J.C."/>
            <person name="Han C."/>
            <person name="Tapia R."/>
            <person name="Schmutz J."/>
            <person name="Larimer F."/>
            <person name="Land M."/>
            <person name="Hauser L."/>
            <person name="Kyrpides N."/>
            <person name="Mikhailova N."/>
            <person name="Bryant D.A."/>
            <person name="Hanada S."/>
            <person name="Tsukatani Y."/>
            <person name="Richardson P."/>
        </authorList>
    </citation>
    <scope>NUCLEOTIDE SEQUENCE [LARGE SCALE GENOMIC DNA]</scope>
    <source>
        <strain evidence="3">DSM 13941 / HLO8</strain>
    </source>
</reference>
<dbReference type="InterPro" id="IPR036061">
    <property type="entry name" value="CheW-like_dom_sf"/>
</dbReference>
<protein>
    <recommendedName>
        <fullName evidence="1">CheW-like domain-containing protein</fullName>
    </recommendedName>
</protein>
<evidence type="ECO:0000259" key="1">
    <source>
        <dbReference type="Pfam" id="PF01584"/>
    </source>
</evidence>
<dbReference type="GO" id="GO:0007165">
    <property type="term" value="P:signal transduction"/>
    <property type="evidence" value="ECO:0007669"/>
    <property type="project" value="InterPro"/>
</dbReference>
<feature type="domain" description="CheW-like" evidence="1">
    <location>
        <begin position="44"/>
        <end position="127"/>
    </location>
</feature>
<keyword evidence="3" id="KW-1185">Reference proteome</keyword>
<dbReference type="HOGENOM" id="CLU_153236_0_0_0"/>
<gene>
    <name evidence="2" type="ordered locus">Rcas_4204</name>
</gene>
<dbReference type="Pfam" id="PF01584">
    <property type="entry name" value="CheW"/>
    <property type="match status" value="1"/>
</dbReference>
<name>A7NRN5_ROSCS</name>
<dbReference type="OrthoDB" id="163836at2"/>
<accession>A7NRN5</accession>